<evidence type="ECO:0000313" key="8">
    <source>
        <dbReference type="Proteomes" id="UP001596978"/>
    </source>
</evidence>
<proteinExistence type="inferred from homology"/>
<sequence length="233" mass="27238">MKSILFNSLFFLILTLDIVFSNFDHLLPYRVITKPAVIGSLLVYFYLNSAHLIKEERRFLLLALVFLLLGDILFLKFDDTFFFFLGMASFMLGNIMYSLAFHFYVSHRFIRTILFSIVLLAYAYGLLNLIIDGLEALFVPVLIFMVVVFTMLQSAFSRLEAEVPRTAYFLVFTGGLLFMFSESIIAYSKFYKPFPFEDIFIMLTYGLGQYFIIMGMTYKRNTKAKKYNQNFHN</sequence>
<dbReference type="InterPro" id="IPR012506">
    <property type="entry name" value="TMEM86B-like"/>
</dbReference>
<dbReference type="PANTHER" id="PTHR31885">
    <property type="entry name" value="GH04784P"/>
    <property type="match status" value="1"/>
</dbReference>
<evidence type="ECO:0000313" key="7">
    <source>
        <dbReference type="EMBL" id="MFD0860840.1"/>
    </source>
</evidence>
<gene>
    <name evidence="7" type="ORF">ACFQ1M_01360</name>
</gene>
<name>A0ABW3CSU9_9FLAO</name>
<comment type="caution">
    <text evidence="7">The sequence shown here is derived from an EMBL/GenBank/DDBJ whole genome shotgun (WGS) entry which is preliminary data.</text>
</comment>
<keyword evidence="8" id="KW-1185">Reference proteome</keyword>
<evidence type="ECO:0000256" key="5">
    <source>
        <dbReference type="ARBA" id="ARBA00023136"/>
    </source>
</evidence>
<evidence type="ECO:0000256" key="6">
    <source>
        <dbReference type="SAM" id="Phobius"/>
    </source>
</evidence>
<evidence type="ECO:0000256" key="2">
    <source>
        <dbReference type="ARBA" id="ARBA00007375"/>
    </source>
</evidence>
<evidence type="ECO:0000256" key="3">
    <source>
        <dbReference type="ARBA" id="ARBA00022692"/>
    </source>
</evidence>
<dbReference type="Proteomes" id="UP001596978">
    <property type="component" value="Unassembled WGS sequence"/>
</dbReference>
<keyword evidence="3 6" id="KW-0812">Transmembrane</keyword>
<dbReference type="Pfam" id="PF07947">
    <property type="entry name" value="YhhN"/>
    <property type="match status" value="1"/>
</dbReference>
<accession>A0ABW3CSU9</accession>
<keyword evidence="4 6" id="KW-1133">Transmembrane helix</keyword>
<protein>
    <submittedName>
        <fullName evidence="7">Lysoplasmalogenase</fullName>
    </submittedName>
</protein>
<organism evidence="7 8">
    <name type="scientific">Sungkyunkwania multivorans</name>
    <dbReference type="NCBI Taxonomy" id="1173618"/>
    <lineage>
        <taxon>Bacteria</taxon>
        <taxon>Pseudomonadati</taxon>
        <taxon>Bacteroidota</taxon>
        <taxon>Flavobacteriia</taxon>
        <taxon>Flavobacteriales</taxon>
        <taxon>Flavobacteriaceae</taxon>
        <taxon>Sungkyunkwania</taxon>
    </lineage>
</organism>
<feature type="transmembrane region" description="Helical" evidence="6">
    <location>
        <begin position="168"/>
        <end position="187"/>
    </location>
</feature>
<feature type="transmembrane region" description="Helical" evidence="6">
    <location>
        <begin position="59"/>
        <end position="75"/>
    </location>
</feature>
<comment type="subcellular location">
    <subcellularLocation>
        <location evidence="1">Membrane</location>
        <topology evidence="1">Multi-pass membrane protein</topology>
    </subcellularLocation>
</comment>
<comment type="similarity">
    <text evidence="2">Belongs to the TMEM86 family.</text>
</comment>
<feature type="transmembrane region" description="Helical" evidence="6">
    <location>
        <begin position="81"/>
        <end position="105"/>
    </location>
</feature>
<feature type="transmembrane region" description="Helical" evidence="6">
    <location>
        <begin position="137"/>
        <end position="156"/>
    </location>
</feature>
<feature type="transmembrane region" description="Helical" evidence="6">
    <location>
        <begin position="112"/>
        <end position="131"/>
    </location>
</feature>
<evidence type="ECO:0000256" key="4">
    <source>
        <dbReference type="ARBA" id="ARBA00022989"/>
    </source>
</evidence>
<dbReference type="RefSeq" id="WP_386402729.1">
    <property type="nucleotide sequence ID" value="NZ_JBHTJH010000002.1"/>
</dbReference>
<dbReference type="PANTHER" id="PTHR31885:SF6">
    <property type="entry name" value="GH04784P"/>
    <property type="match status" value="1"/>
</dbReference>
<evidence type="ECO:0000256" key="1">
    <source>
        <dbReference type="ARBA" id="ARBA00004141"/>
    </source>
</evidence>
<keyword evidence="5 6" id="KW-0472">Membrane</keyword>
<reference evidence="8" key="1">
    <citation type="journal article" date="2019" name="Int. J. Syst. Evol. Microbiol.">
        <title>The Global Catalogue of Microorganisms (GCM) 10K type strain sequencing project: providing services to taxonomists for standard genome sequencing and annotation.</title>
        <authorList>
            <consortium name="The Broad Institute Genomics Platform"/>
            <consortium name="The Broad Institute Genome Sequencing Center for Infectious Disease"/>
            <person name="Wu L."/>
            <person name="Ma J."/>
        </authorList>
    </citation>
    <scope>NUCLEOTIDE SEQUENCE [LARGE SCALE GENOMIC DNA]</scope>
    <source>
        <strain evidence="8">CCUG 62952</strain>
    </source>
</reference>
<dbReference type="EMBL" id="JBHTJH010000002">
    <property type="protein sequence ID" value="MFD0860840.1"/>
    <property type="molecule type" value="Genomic_DNA"/>
</dbReference>
<feature type="transmembrane region" description="Helical" evidence="6">
    <location>
        <begin position="31"/>
        <end position="47"/>
    </location>
</feature>
<feature type="transmembrane region" description="Helical" evidence="6">
    <location>
        <begin position="199"/>
        <end position="218"/>
    </location>
</feature>